<evidence type="ECO:0000256" key="2">
    <source>
        <dbReference type="ARBA" id="ARBA00022679"/>
    </source>
</evidence>
<dbReference type="AlphaFoldDB" id="A0A1I1V7U8"/>
<name>A0A1I1V7U8_9GAMM</name>
<proteinExistence type="inferred from homology"/>
<feature type="domain" description="Reverse transcriptase" evidence="10">
    <location>
        <begin position="49"/>
        <end position="288"/>
    </location>
</feature>
<sequence length="411" mass="48143">MDKAKPFNIDKTLVWQAWLAVKANQGSAGFDGVTLSDFERDLSKNLYKIWNRISSGCYMPPPVKRVEIPKSDGKTRPLGIPTVSDRVAQMTVKMQLEPTWDSLFSPSSFGYRRGKSAHDAVIQARNNCWKYKWVIDLDIKGFFDNIDHHLMLKAVDHLNPPNWAKLCIKRWLRADVILPDGSRQSGDKGTPQGGVISPLLANLFLHYAHDKWLAREYPSLPFERYADDAVIHCRNKFEAEKLLTKLRQRMQNCGLELHPEKTRIVCCDPKPRRNPNQHYEFDFLGFTFRRRGARRKGGGLFTGFLPAISNKAKKSIVRAFRSWNLQRCTSLSIDQIAKKINPQLRGWINYYGKFYPSEMNILWRILNKRLVRWFRSRSKRYRWHKTKAAKVLEQFKQRHSYLFAHWKMKKC</sequence>
<reference evidence="11 12" key="1">
    <citation type="submission" date="2016-10" db="EMBL/GenBank/DDBJ databases">
        <authorList>
            <person name="de Groot N.N."/>
        </authorList>
    </citation>
    <scope>NUCLEOTIDE SEQUENCE [LARGE SCALE GENOMIC DNA]</scope>
    <source>
        <strain evidence="11 12">DSM 6059</strain>
    </source>
</reference>
<dbReference type="OrthoDB" id="9793236at2"/>
<comment type="catalytic activity">
    <reaction evidence="9">
        <text>DNA(n) + a 2'-deoxyribonucleoside 5'-triphosphate = DNA(n+1) + diphosphate</text>
        <dbReference type="Rhea" id="RHEA:22508"/>
        <dbReference type="Rhea" id="RHEA-COMP:17339"/>
        <dbReference type="Rhea" id="RHEA-COMP:17340"/>
        <dbReference type="ChEBI" id="CHEBI:33019"/>
        <dbReference type="ChEBI" id="CHEBI:61560"/>
        <dbReference type="ChEBI" id="CHEBI:173112"/>
        <dbReference type="EC" id="2.7.7.49"/>
    </reaction>
</comment>
<dbReference type="NCBIfam" id="TIGR04416">
    <property type="entry name" value="group_II_RT_mat"/>
    <property type="match status" value="1"/>
</dbReference>
<dbReference type="InterPro" id="IPR030931">
    <property type="entry name" value="Group_II_RT_mat"/>
</dbReference>
<evidence type="ECO:0000256" key="5">
    <source>
        <dbReference type="ARBA" id="ARBA00022842"/>
    </source>
</evidence>
<dbReference type="PRINTS" id="PR00866">
    <property type="entry name" value="RNADNAPOLMS"/>
</dbReference>
<protein>
    <recommendedName>
        <fullName evidence="1">RNA-directed DNA polymerase</fullName>
        <ecNumber evidence="1">2.7.7.49</ecNumber>
    </recommendedName>
</protein>
<dbReference type="GO" id="GO:0046872">
    <property type="term" value="F:metal ion binding"/>
    <property type="evidence" value="ECO:0007669"/>
    <property type="project" value="UniProtKB-KW"/>
</dbReference>
<dbReference type="InterPro" id="IPR013597">
    <property type="entry name" value="Mat_intron_G2"/>
</dbReference>
<dbReference type="InterPro" id="IPR000477">
    <property type="entry name" value="RT_dom"/>
</dbReference>
<dbReference type="PROSITE" id="PS50878">
    <property type="entry name" value="RT_POL"/>
    <property type="match status" value="1"/>
</dbReference>
<dbReference type="Pfam" id="PF08388">
    <property type="entry name" value="GIIM"/>
    <property type="match status" value="1"/>
</dbReference>
<evidence type="ECO:0000256" key="9">
    <source>
        <dbReference type="ARBA" id="ARBA00048173"/>
    </source>
</evidence>
<keyword evidence="4" id="KW-0479">Metal-binding</keyword>
<comment type="similarity">
    <text evidence="8">Belongs to the bacterial reverse transcriptase family.</text>
</comment>
<dbReference type="GO" id="GO:0003723">
    <property type="term" value="F:RNA binding"/>
    <property type="evidence" value="ECO:0007669"/>
    <property type="project" value="InterPro"/>
</dbReference>
<dbReference type="GO" id="GO:0051607">
    <property type="term" value="P:defense response to virus"/>
    <property type="evidence" value="ECO:0007669"/>
    <property type="project" value="UniProtKB-KW"/>
</dbReference>
<keyword evidence="2" id="KW-0808">Transferase</keyword>
<dbReference type="GO" id="GO:0003964">
    <property type="term" value="F:RNA-directed DNA polymerase activity"/>
    <property type="evidence" value="ECO:0007669"/>
    <property type="project" value="UniProtKB-KW"/>
</dbReference>
<evidence type="ECO:0000313" key="12">
    <source>
        <dbReference type="Proteomes" id="UP000198862"/>
    </source>
</evidence>
<dbReference type="EC" id="2.7.7.49" evidence="1"/>
<evidence type="ECO:0000259" key="10">
    <source>
        <dbReference type="PROSITE" id="PS50878"/>
    </source>
</evidence>
<evidence type="ECO:0000256" key="1">
    <source>
        <dbReference type="ARBA" id="ARBA00012493"/>
    </source>
</evidence>
<dbReference type="Proteomes" id="UP000198862">
    <property type="component" value="Unassembled WGS sequence"/>
</dbReference>
<dbReference type="InterPro" id="IPR043502">
    <property type="entry name" value="DNA/RNA_pol_sf"/>
</dbReference>
<evidence type="ECO:0000256" key="6">
    <source>
        <dbReference type="ARBA" id="ARBA00022918"/>
    </source>
</evidence>
<evidence type="ECO:0000256" key="3">
    <source>
        <dbReference type="ARBA" id="ARBA00022695"/>
    </source>
</evidence>
<dbReference type="STRING" id="1123010.SAMN02745724_05443"/>
<organism evidence="11 12">
    <name type="scientific">Pseudoalteromonas denitrificans DSM 6059</name>
    <dbReference type="NCBI Taxonomy" id="1123010"/>
    <lineage>
        <taxon>Bacteria</taxon>
        <taxon>Pseudomonadati</taxon>
        <taxon>Pseudomonadota</taxon>
        <taxon>Gammaproteobacteria</taxon>
        <taxon>Alteromonadales</taxon>
        <taxon>Pseudoalteromonadaceae</taxon>
        <taxon>Pseudoalteromonas</taxon>
    </lineage>
</organism>
<evidence type="ECO:0000256" key="7">
    <source>
        <dbReference type="ARBA" id="ARBA00023118"/>
    </source>
</evidence>
<keyword evidence="3" id="KW-0548">Nucleotidyltransferase</keyword>
<accession>A0A1I1V7U8</accession>
<dbReference type="CDD" id="cd01651">
    <property type="entry name" value="RT_G2_intron"/>
    <property type="match status" value="1"/>
</dbReference>
<dbReference type="InterPro" id="IPR000123">
    <property type="entry name" value="Reverse_transcriptase_msDNA"/>
</dbReference>
<evidence type="ECO:0000313" key="11">
    <source>
        <dbReference type="EMBL" id="SFD79067.1"/>
    </source>
</evidence>
<dbReference type="RefSeq" id="WP_091991996.1">
    <property type="nucleotide sequence ID" value="NZ_FOLO01000116.1"/>
</dbReference>
<gene>
    <name evidence="11" type="ORF">SAMN02745724_05443</name>
</gene>
<keyword evidence="5" id="KW-0460">Magnesium</keyword>
<keyword evidence="6 11" id="KW-0695">RNA-directed DNA polymerase</keyword>
<dbReference type="EMBL" id="FOLO01000116">
    <property type="protein sequence ID" value="SFD79067.1"/>
    <property type="molecule type" value="Genomic_DNA"/>
</dbReference>
<dbReference type="PANTHER" id="PTHR34047">
    <property type="entry name" value="NUCLEAR INTRON MATURASE 1, MITOCHONDRIAL-RELATED"/>
    <property type="match status" value="1"/>
</dbReference>
<dbReference type="SUPFAM" id="SSF56672">
    <property type="entry name" value="DNA/RNA polymerases"/>
    <property type="match status" value="1"/>
</dbReference>
<evidence type="ECO:0000256" key="8">
    <source>
        <dbReference type="ARBA" id="ARBA00034120"/>
    </source>
</evidence>
<dbReference type="Pfam" id="PF00078">
    <property type="entry name" value="RVT_1"/>
    <property type="match status" value="1"/>
</dbReference>
<dbReference type="InterPro" id="IPR051083">
    <property type="entry name" value="GrpII_Intron_Splice-Mob/Def"/>
</dbReference>
<keyword evidence="7" id="KW-0051">Antiviral defense</keyword>
<evidence type="ECO:0000256" key="4">
    <source>
        <dbReference type="ARBA" id="ARBA00022723"/>
    </source>
</evidence>
<keyword evidence="12" id="KW-1185">Reference proteome</keyword>
<dbReference type="PANTHER" id="PTHR34047:SF3">
    <property type="entry name" value="BLR2052 PROTEIN"/>
    <property type="match status" value="1"/>
</dbReference>